<gene>
    <name evidence="4" type="ORF">SAMN05443431_104221</name>
</gene>
<reference evidence="5" key="1">
    <citation type="submission" date="2016-10" db="EMBL/GenBank/DDBJ databases">
        <authorList>
            <person name="Varghese N."/>
            <person name="Submissions S."/>
        </authorList>
    </citation>
    <scope>NUCLEOTIDE SEQUENCE [LARGE SCALE GENOMIC DNA]</scope>
    <source>
        <strain evidence="5">DSM 28881</strain>
    </source>
</reference>
<dbReference type="PANTHER" id="PTHR10009">
    <property type="entry name" value="PROTEIN YELLOW-RELATED"/>
    <property type="match status" value="1"/>
</dbReference>
<proteinExistence type="predicted"/>
<dbReference type="RefSeq" id="WP_090839398.1">
    <property type="nucleotide sequence ID" value="NZ_FORM01000004.1"/>
</dbReference>
<dbReference type="InterPro" id="IPR011042">
    <property type="entry name" value="6-blade_b-propeller_TolB-like"/>
</dbReference>
<evidence type="ECO:0000313" key="5">
    <source>
        <dbReference type="Proteomes" id="UP000199559"/>
    </source>
</evidence>
<comment type="subcellular location">
    <subcellularLocation>
        <location evidence="1">Secreted</location>
    </subcellularLocation>
</comment>
<dbReference type="Pfam" id="PF03022">
    <property type="entry name" value="MRJP"/>
    <property type="match status" value="1"/>
</dbReference>
<evidence type="ECO:0000313" key="4">
    <source>
        <dbReference type="EMBL" id="SFJ11224.1"/>
    </source>
</evidence>
<protein>
    <submittedName>
        <fullName evidence="4">Major royal jelly protein</fullName>
    </submittedName>
</protein>
<dbReference type="Gene3D" id="2.120.10.30">
    <property type="entry name" value="TolB, C-terminal domain"/>
    <property type="match status" value="1"/>
</dbReference>
<evidence type="ECO:0000256" key="1">
    <source>
        <dbReference type="ARBA" id="ARBA00004613"/>
    </source>
</evidence>
<dbReference type="EMBL" id="FORM01000004">
    <property type="protein sequence ID" value="SFJ11224.1"/>
    <property type="molecule type" value="Genomic_DNA"/>
</dbReference>
<sequence length="360" mass="39983">MKKLLVLSALVISCIACKKETKQTNPVTTETSTTSEKLATITKVAEFTGQQVTGVSVSQAGRVFVNFPRWRPTVKHSVTEVVNGESIPFPNESWNSWTPDTPLTNTTFVAVQSVVVSQNELFVVDTRNPFFKGVLSNPKLFVFNLENDSLTQTYTLPNDVFFKDSYINDVRIDRKNKVAYFTDSGHAGLLILNLENGTFKRVLTDHVSTTAETDHLTINGKQWVNTVHSDGIALNQIDDTLYFHALTGYTLYAVSTAVLINGTTEDIEAAVEVVDKTAAPDGMIFDQFGNLYYADLENNAILKRDLNGKTTTIAKGDMVRWADTFSIYNGDLYYTNSRINDITGPIPTMTFQVNKLAITE</sequence>
<dbReference type="GO" id="GO:0005576">
    <property type="term" value="C:extracellular region"/>
    <property type="evidence" value="ECO:0007669"/>
    <property type="project" value="UniProtKB-SubCell"/>
</dbReference>
<dbReference type="AlphaFoldDB" id="A0A1I3NPN1"/>
<organism evidence="4 5">
    <name type="scientific">Olleya namhaensis</name>
    <dbReference type="NCBI Taxonomy" id="1144750"/>
    <lineage>
        <taxon>Bacteria</taxon>
        <taxon>Pseudomonadati</taxon>
        <taxon>Bacteroidota</taxon>
        <taxon>Flavobacteriia</taxon>
        <taxon>Flavobacteriales</taxon>
        <taxon>Flavobacteriaceae</taxon>
    </lineage>
</organism>
<keyword evidence="5" id="KW-1185">Reference proteome</keyword>
<dbReference type="STRING" id="1144750.SAMN05443431_104221"/>
<feature type="chain" id="PRO_5011618470" evidence="3">
    <location>
        <begin position="19"/>
        <end position="360"/>
    </location>
</feature>
<feature type="signal peptide" evidence="3">
    <location>
        <begin position="1"/>
        <end position="18"/>
    </location>
</feature>
<accession>A0A1I3NPN1</accession>
<evidence type="ECO:0000256" key="2">
    <source>
        <dbReference type="ARBA" id="ARBA00022525"/>
    </source>
</evidence>
<dbReference type="PANTHER" id="PTHR10009:SF18">
    <property type="entry name" value="PROTEIN YELLOW-LIKE PROTEIN"/>
    <property type="match status" value="1"/>
</dbReference>
<keyword evidence="2" id="KW-0964">Secreted</keyword>
<name>A0A1I3NPN1_9FLAO</name>
<evidence type="ECO:0000256" key="3">
    <source>
        <dbReference type="SAM" id="SignalP"/>
    </source>
</evidence>
<keyword evidence="3" id="KW-0732">Signal</keyword>
<dbReference type="InterPro" id="IPR017996">
    <property type="entry name" value="MRJP/yellow-related"/>
</dbReference>
<dbReference type="SUPFAM" id="SSF63829">
    <property type="entry name" value="Calcium-dependent phosphotriesterase"/>
    <property type="match status" value="1"/>
</dbReference>
<dbReference type="Proteomes" id="UP000199559">
    <property type="component" value="Unassembled WGS sequence"/>
</dbReference>